<reference evidence="2" key="1">
    <citation type="submission" date="2018-02" db="EMBL/GenBank/DDBJ databases">
        <title>Phenotypic and genomic properties of facultatively anaerobic sulfur-reducing natronoarchaea from hypersaline soda lakes.</title>
        <authorList>
            <person name="Sorokin D.Y."/>
            <person name="Kublanov I.V."/>
            <person name="Roman P."/>
            <person name="Sinninghe Damste J.S."/>
            <person name="Golyshin P.N."/>
            <person name="Rojo D."/>
            <person name="Ciordia S."/>
            <person name="Mena M.D.C."/>
            <person name="Ferrer M."/>
            <person name="Messina E."/>
            <person name="Smedile F."/>
            <person name="La Spada G."/>
            <person name="La Cono V."/>
            <person name="Yakimov M.M."/>
        </authorList>
    </citation>
    <scope>NUCLEOTIDE SEQUENCE [LARGE SCALE GENOMIC DNA]</scope>
    <source>
        <strain evidence="2">AArc-Mg</strain>
    </source>
</reference>
<organism evidence="1 2">
    <name type="scientific">Natrarchaeobaculum sulfurireducens</name>
    <dbReference type="NCBI Taxonomy" id="2044521"/>
    <lineage>
        <taxon>Archaea</taxon>
        <taxon>Methanobacteriati</taxon>
        <taxon>Methanobacteriota</taxon>
        <taxon>Stenosarchaea group</taxon>
        <taxon>Halobacteria</taxon>
        <taxon>Halobacteriales</taxon>
        <taxon>Natrialbaceae</taxon>
        <taxon>Natrarchaeobaculum</taxon>
    </lineage>
</organism>
<evidence type="ECO:0000313" key="1">
    <source>
        <dbReference type="EMBL" id="AXR80694.1"/>
    </source>
</evidence>
<accession>A0A346PME9</accession>
<name>A0A346PME9_9EURY</name>
<protein>
    <submittedName>
        <fullName evidence="1">Uncharacterized protein</fullName>
    </submittedName>
</protein>
<sequence>MPKTKRIEVSPQRVQDDPLDTDRQLAVLEEIGGDLIVITIDITELRRTKPELNDDGTIDIDEFDEDTIIISEVWGVDPEDVDTRTLAVE</sequence>
<evidence type="ECO:0000313" key="2">
    <source>
        <dbReference type="Proteomes" id="UP000258613"/>
    </source>
</evidence>
<dbReference type="Proteomes" id="UP000258613">
    <property type="component" value="Chromosome"/>
</dbReference>
<dbReference type="KEGG" id="nag:AArcMg_0672"/>
<gene>
    <name evidence="1" type="ORF">AArcMg_0672</name>
</gene>
<keyword evidence="2" id="KW-1185">Reference proteome</keyword>
<dbReference type="AlphaFoldDB" id="A0A346PME9"/>
<proteinExistence type="predicted"/>
<dbReference type="EMBL" id="CP027033">
    <property type="protein sequence ID" value="AXR80694.1"/>
    <property type="molecule type" value="Genomic_DNA"/>
</dbReference>